<protein>
    <submittedName>
        <fullName evidence="1">Uncharacterized protein</fullName>
    </submittedName>
</protein>
<evidence type="ECO:0000313" key="2">
    <source>
        <dbReference type="Proteomes" id="UP000276215"/>
    </source>
</evidence>
<evidence type="ECO:0000313" key="1">
    <source>
        <dbReference type="EMBL" id="RPB03327.1"/>
    </source>
</evidence>
<dbReference type="Proteomes" id="UP000276215">
    <property type="component" value="Unassembled WGS sequence"/>
</dbReference>
<dbReference type="EMBL" id="ML120363">
    <property type="protein sequence ID" value="RPB03327.1"/>
    <property type="molecule type" value="Genomic_DNA"/>
</dbReference>
<sequence>MKVDSHVEGTIYALRFSCWNILEDIWQVAEVASTFSEVVRKLEINGGSGKFVDCCPALLKGSEMYGIVRSALGNMFFLC</sequence>
<dbReference type="AlphaFoldDB" id="A0A3N4JYK6"/>
<organism evidence="1 2">
    <name type="scientific">Choiromyces venosus 120613-1</name>
    <dbReference type="NCBI Taxonomy" id="1336337"/>
    <lineage>
        <taxon>Eukaryota</taxon>
        <taxon>Fungi</taxon>
        <taxon>Dikarya</taxon>
        <taxon>Ascomycota</taxon>
        <taxon>Pezizomycotina</taxon>
        <taxon>Pezizomycetes</taxon>
        <taxon>Pezizales</taxon>
        <taxon>Tuberaceae</taxon>
        <taxon>Choiromyces</taxon>
    </lineage>
</organism>
<accession>A0A3N4JYK6</accession>
<proteinExistence type="predicted"/>
<keyword evidence="2" id="KW-1185">Reference proteome</keyword>
<name>A0A3N4JYK6_9PEZI</name>
<gene>
    <name evidence="1" type="ORF">L873DRAFT_232011</name>
</gene>
<reference evidence="1 2" key="1">
    <citation type="journal article" date="2018" name="Nat. Ecol. Evol.">
        <title>Pezizomycetes genomes reveal the molecular basis of ectomycorrhizal truffle lifestyle.</title>
        <authorList>
            <person name="Murat C."/>
            <person name="Payen T."/>
            <person name="Noel B."/>
            <person name="Kuo A."/>
            <person name="Morin E."/>
            <person name="Chen J."/>
            <person name="Kohler A."/>
            <person name="Krizsan K."/>
            <person name="Balestrini R."/>
            <person name="Da Silva C."/>
            <person name="Montanini B."/>
            <person name="Hainaut M."/>
            <person name="Levati E."/>
            <person name="Barry K.W."/>
            <person name="Belfiori B."/>
            <person name="Cichocki N."/>
            <person name="Clum A."/>
            <person name="Dockter R.B."/>
            <person name="Fauchery L."/>
            <person name="Guy J."/>
            <person name="Iotti M."/>
            <person name="Le Tacon F."/>
            <person name="Lindquist E.A."/>
            <person name="Lipzen A."/>
            <person name="Malagnac F."/>
            <person name="Mello A."/>
            <person name="Molinier V."/>
            <person name="Miyauchi S."/>
            <person name="Poulain J."/>
            <person name="Riccioni C."/>
            <person name="Rubini A."/>
            <person name="Sitrit Y."/>
            <person name="Splivallo R."/>
            <person name="Traeger S."/>
            <person name="Wang M."/>
            <person name="Zifcakova L."/>
            <person name="Wipf D."/>
            <person name="Zambonelli A."/>
            <person name="Paolocci F."/>
            <person name="Nowrousian M."/>
            <person name="Ottonello S."/>
            <person name="Baldrian P."/>
            <person name="Spatafora J.W."/>
            <person name="Henrissat B."/>
            <person name="Nagy L.G."/>
            <person name="Aury J.M."/>
            <person name="Wincker P."/>
            <person name="Grigoriev I.V."/>
            <person name="Bonfante P."/>
            <person name="Martin F.M."/>
        </authorList>
    </citation>
    <scope>NUCLEOTIDE SEQUENCE [LARGE SCALE GENOMIC DNA]</scope>
    <source>
        <strain evidence="1 2">120613-1</strain>
    </source>
</reference>